<keyword evidence="6" id="KW-1185">Reference proteome</keyword>
<dbReference type="AlphaFoldDB" id="A0A0D6LTW3"/>
<keyword evidence="2" id="KW-0863">Zinc-finger</keyword>
<keyword evidence="2" id="KW-0862">Zinc</keyword>
<dbReference type="Proteomes" id="UP000054495">
    <property type="component" value="Unassembled WGS sequence"/>
</dbReference>
<dbReference type="Pfam" id="PF10037">
    <property type="entry name" value="MRP-S27"/>
    <property type="match status" value="1"/>
</dbReference>
<reference evidence="5 6" key="1">
    <citation type="submission" date="2013-05" db="EMBL/GenBank/DDBJ databases">
        <title>Draft genome of the parasitic nematode Anyclostoma ceylanicum.</title>
        <authorList>
            <person name="Mitreva M."/>
        </authorList>
    </citation>
    <scope>NUCLEOTIDE SEQUENCE [LARGE SCALE GENOMIC DNA]</scope>
</reference>
<feature type="domain" description="C2H2-type" evidence="4">
    <location>
        <begin position="249"/>
        <end position="276"/>
    </location>
</feature>
<dbReference type="GO" id="GO:0005739">
    <property type="term" value="C:mitochondrion"/>
    <property type="evidence" value="ECO:0007669"/>
    <property type="project" value="UniProtKB-SubCell"/>
</dbReference>
<dbReference type="Gene3D" id="3.30.160.60">
    <property type="entry name" value="Classic Zinc Finger"/>
    <property type="match status" value="4"/>
</dbReference>
<keyword evidence="2" id="KW-0479">Metal-binding</keyword>
<protein>
    <submittedName>
        <fullName evidence="5">Zinc finger, C2H2 type</fullName>
    </submittedName>
</protein>
<sequence length="892" mass="102096">MEGKDELAAHFDVHLNRYVNDLPDLDSLESLRCPISSCWQSAATPIDLKRHLAMHQFHAHAQFVGLLLLAAKQDINVDKCGFQASLDITYSGEHDFSDPLDLFTHVMMHVDFLSSDDKVRDDEFRSPAHFKCLWENCFRHFESKGDLRKHVRHHSGEKYCACPFCGRFFSRPDKLYEHLRKRIPLPANEEDTHLCLLCQRRFGDERSLVNHVRRHINGRQCPTCGLAVPLPSDLHRHILVKHTERVKSFVCAECNKSFYCVNDLLRHTKVHEPPNEVCQTCGARFRWKKQLDKHILTHSETTLERPYLCHICNSTYATGHGLTRHLSRKHDCPIPEGFSRRRDVVAEEWTSRLAELTKLGLGGDYEWIGAVQKKFIGGGVASAIDVDAAVCIAEQKDQVDDIVDLVYKLRHSENAADLPESAEYALIRLLLRYDPSFLFKLASDPINYGVFMNEHAACLAIDHFIEKKDFAGAARLSAWVMQQEMTDNELLNLLVMLYNLSCHDMVSVPVLYSCSKWAELPAEEQVMPSETAEDEDVNDDDMKTFRFPYLKNAHFDSHFDLTDPHQLAGKTLLWVARDCRSLPETLKQSLRLVGAVLYKRLDLASTLASPSVHGGAANIVRQLLTPAGEEQTKEEQQKPPTDEQQEQPPDEQQKQLTEEQQKILDKLNGCSSSEEPVSAAVYGVLEKILEKEEEALAKKQAAEFTRWHKRRQELIKAQADRLLLKVRAEEIAKELAELEHHTEKLSFFENRLKWEKKAAQNAEIIQQTASQRMAERLTDAVRVLDHDPSLALYRLQEHVGRSLPGLVQRRILLNQQTALLSGVQFDLENALSTVESIRQSTTTFDECAEMLRNCMFYKQQLDFDANRKISEVTVKGRSKSLHDVTRQSEKEK</sequence>
<dbReference type="GO" id="GO:0008270">
    <property type="term" value="F:zinc ion binding"/>
    <property type="evidence" value="ECO:0007669"/>
    <property type="project" value="UniProtKB-KW"/>
</dbReference>
<dbReference type="InterPro" id="IPR034913">
    <property type="entry name" value="mS27/PTCD2"/>
</dbReference>
<name>A0A0D6LTW3_9BILA</name>
<evidence type="ECO:0000256" key="2">
    <source>
        <dbReference type="PROSITE-ProRule" id="PRU00042"/>
    </source>
</evidence>
<dbReference type="InterPro" id="IPR036236">
    <property type="entry name" value="Znf_C2H2_sf"/>
</dbReference>
<dbReference type="PROSITE" id="PS50157">
    <property type="entry name" value="ZINC_FINGER_C2H2_2"/>
    <property type="match status" value="5"/>
</dbReference>
<feature type="domain" description="C2H2-type" evidence="4">
    <location>
        <begin position="130"/>
        <end position="159"/>
    </location>
</feature>
<organism evidence="5 6">
    <name type="scientific">Ancylostoma ceylanicum</name>
    <dbReference type="NCBI Taxonomy" id="53326"/>
    <lineage>
        <taxon>Eukaryota</taxon>
        <taxon>Metazoa</taxon>
        <taxon>Ecdysozoa</taxon>
        <taxon>Nematoda</taxon>
        <taxon>Chromadorea</taxon>
        <taxon>Rhabditida</taxon>
        <taxon>Rhabditina</taxon>
        <taxon>Rhabditomorpha</taxon>
        <taxon>Strongyloidea</taxon>
        <taxon>Ancylostomatidae</taxon>
        <taxon>Ancylostomatinae</taxon>
        <taxon>Ancylostoma</taxon>
    </lineage>
</organism>
<proteinExistence type="predicted"/>
<dbReference type="PANTHER" id="PTHR21393">
    <property type="entry name" value="MITOCHONDRIAL 28S RIBOSOMAL PROTEIN S27"/>
    <property type="match status" value="1"/>
</dbReference>
<dbReference type="SMART" id="SM00355">
    <property type="entry name" value="ZnF_C2H2"/>
    <property type="match status" value="8"/>
</dbReference>
<dbReference type="InterPro" id="IPR013087">
    <property type="entry name" value="Znf_C2H2_type"/>
</dbReference>
<evidence type="ECO:0000259" key="4">
    <source>
        <dbReference type="PROSITE" id="PS50157"/>
    </source>
</evidence>
<feature type="region of interest" description="Disordered" evidence="3">
    <location>
        <begin position="628"/>
        <end position="657"/>
    </location>
</feature>
<dbReference type="InterPro" id="IPR019320">
    <property type="entry name" value="BORCS8"/>
</dbReference>
<dbReference type="Pfam" id="PF10167">
    <property type="entry name" value="BORCS8"/>
    <property type="match status" value="1"/>
</dbReference>
<feature type="compositionally biased region" description="Basic and acidic residues" evidence="3">
    <location>
        <begin position="630"/>
        <end position="641"/>
    </location>
</feature>
<dbReference type="SUPFAM" id="SSF57667">
    <property type="entry name" value="beta-beta-alpha zinc fingers"/>
    <property type="match status" value="3"/>
</dbReference>
<dbReference type="Pfam" id="PF00096">
    <property type="entry name" value="zf-C2H2"/>
    <property type="match status" value="1"/>
</dbReference>
<dbReference type="PROSITE" id="PS00028">
    <property type="entry name" value="ZINC_FINGER_C2H2_1"/>
    <property type="match status" value="5"/>
</dbReference>
<dbReference type="PANTHER" id="PTHR21393:SF0">
    <property type="entry name" value="SMALL RIBOSOMAL SUBUNIT PROTEIN MS27"/>
    <property type="match status" value="1"/>
</dbReference>
<feature type="domain" description="C2H2-type" evidence="4">
    <location>
        <begin position="276"/>
        <end position="303"/>
    </location>
</feature>
<gene>
    <name evidence="5" type="ORF">ANCCEY_07440</name>
</gene>
<comment type="subcellular location">
    <subcellularLocation>
        <location evidence="1">Mitochondrion</location>
    </subcellularLocation>
</comment>
<evidence type="ECO:0000256" key="1">
    <source>
        <dbReference type="ARBA" id="ARBA00004173"/>
    </source>
</evidence>
<dbReference type="EMBL" id="KE124986">
    <property type="protein sequence ID" value="EPB73491.1"/>
    <property type="molecule type" value="Genomic_DNA"/>
</dbReference>
<dbReference type="InterPro" id="IPR019266">
    <property type="entry name" value="Ribosomal_mS27"/>
</dbReference>
<evidence type="ECO:0000313" key="5">
    <source>
        <dbReference type="EMBL" id="EPB73491.1"/>
    </source>
</evidence>
<evidence type="ECO:0000313" key="6">
    <source>
        <dbReference type="Proteomes" id="UP000054495"/>
    </source>
</evidence>
<feature type="domain" description="C2H2-type" evidence="4">
    <location>
        <begin position="193"/>
        <end position="220"/>
    </location>
</feature>
<evidence type="ECO:0000256" key="3">
    <source>
        <dbReference type="SAM" id="MobiDB-lite"/>
    </source>
</evidence>
<accession>A0A0D6LTW3</accession>
<feature type="domain" description="C2H2-type" evidence="4">
    <location>
        <begin position="307"/>
        <end position="335"/>
    </location>
</feature>